<sequence length="85" mass="9868">LLQLIELAWDRVLVTGDFNVILSDEEKEAASKECLDKCLISNTLRQEFPNASVLHLEYLSSDHMPLLLTSETEYAPKKRKFRFQK</sequence>
<proteinExistence type="predicted"/>
<feature type="non-terminal residue" evidence="1">
    <location>
        <position position="1"/>
    </location>
</feature>
<gene>
    <name evidence="1" type="ORF">PIB30_094554</name>
</gene>
<dbReference type="InterPro" id="IPR036691">
    <property type="entry name" value="Endo/exonu/phosph_ase_sf"/>
</dbReference>
<reference evidence="1 2" key="1">
    <citation type="journal article" date="2023" name="Plants (Basel)">
        <title>Bridging the Gap: Combining Genomics and Transcriptomics Approaches to Understand Stylosanthes scabra, an Orphan Legume from the Brazilian Caatinga.</title>
        <authorList>
            <person name="Ferreira-Neto J.R.C."/>
            <person name="da Silva M.D."/>
            <person name="Binneck E."/>
            <person name="de Melo N.F."/>
            <person name="da Silva R.H."/>
            <person name="de Melo A.L.T.M."/>
            <person name="Pandolfi V."/>
            <person name="Bustamante F.O."/>
            <person name="Brasileiro-Vidal A.C."/>
            <person name="Benko-Iseppon A.M."/>
        </authorList>
    </citation>
    <scope>NUCLEOTIDE SEQUENCE [LARGE SCALE GENOMIC DNA]</scope>
    <source>
        <tissue evidence="1">Leaves</tissue>
    </source>
</reference>
<comment type="caution">
    <text evidence="1">The sequence shown here is derived from an EMBL/GenBank/DDBJ whole genome shotgun (WGS) entry which is preliminary data.</text>
</comment>
<dbReference type="Proteomes" id="UP001341840">
    <property type="component" value="Unassembled WGS sequence"/>
</dbReference>
<evidence type="ECO:0008006" key="3">
    <source>
        <dbReference type="Google" id="ProtNLM"/>
    </source>
</evidence>
<keyword evidence="2" id="KW-1185">Reference proteome</keyword>
<dbReference type="EMBL" id="JASCZI010153132">
    <property type="protein sequence ID" value="MED6177095.1"/>
    <property type="molecule type" value="Genomic_DNA"/>
</dbReference>
<evidence type="ECO:0000313" key="1">
    <source>
        <dbReference type="EMBL" id="MED6177095.1"/>
    </source>
</evidence>
<evidence type="ECO:0000313" key="2">
    <source>
        <dbReference type="Proteomes" id="UP001341840"/>
    </source>
</evidence>
<accession>A0ABU6VXG8</accession>
<name>A0ABU6VXG8_9FABA</name>
<protein>
    <recommendedName>
        <fullName evidence="3">Endonuclease/exonuclease/phosphatase domain-containing protein</fullName>
    </recommendedName>
</protein>
<organism evidence="1 2">
    <name type="scientific">Stylosanthes scabra</name>
    <dbReference type="NCBI Taxonomy" id="79078"/>
    <lineage>
        <taxon>Eukaryota</taxon>
        <taxon>Viridiplantae</taxon>
        <taxon>Streptophyta</taxon>
        <taxon>Embryophyta</taxon>
        <taxon>Tracheophyta</taxon>
        <taxon>Spermatophyta</taxon>
        <taxon>Magnoliopsida</taxon>
        <taxon>eudicotyledons</taxon>
        <taxon>Gunneridae</taxon>
        <taxon>Pentapetalae</taxon>
        <taxon>rosids</taxon>
        <taxon>fabids</taxon>
        <taxon>Fabales</taxon>
        <taxon>Fabaceae</taxon>
        <taxon>Papilionoideae</taxon>
        <taxon>50 kb inversion clade</taxon>
        <taxon>dalbergioids sensu lato</taxon>
        <taxon>Dalbergieae</taxon>
        <taxon>Pterocarpus clade</taxon>
        <taxon>Stylosanthes</taxon>
    </lineage>
</organism>
<dbReference type="SUPFAM" id="SSF56219">
    <property type="entry name" value="DNase I-like"/>
    <property type="match status" value="1"/>
</dbReference>
<dbReference type="Gene3D" id="3.60.10.10">
    <property type="entry name" value="Endonuclease/exonuclease/phosphatase"/>
    <property type="match status" value="1"/>
</dbReference>